<evidence type="ECO:0000259" key="1">
    <source>
        <dbReference type="Pfam" id="PF14258"/>
    </source>
</evidence>
<feature type="domain" description="DUF4350" evidence="1">
    <location>
        <begin position="59"/>
        <end position="235"/>
    </location>
</feature>
<gene>
    <name evidence="2" type="ORF">P0Y53_14490</name>
</gene>
<organism evidence="2 3">
    <name type="scientific">Candidatus Pseudobacter hemicellulosilyticus</name>
    <dbReference type="NCBI Taxonomy" id="3121375"/>
    <lineage>
        <taxon>Bacteria</taxon>
        <taxon>Pseudomonadati</taxon>
        <taxon>Bacteroidota</taxon>
        <taxon>Chitinophagia</taxon>
        <taxon>Chitinophagales</taxon>
        <taxon>Chitinophagaceae</taxon>
        <taxon>Pseudobacter</taxon>
    </lineage>
</organism>
<reference evidence="2" key="1">
    <citation type="submission" date="2023-03" db="EMBL/GenBank/DDBJ databases">
        <title>Andean soil-derived lignocellulolytic bacterial consortium as a source of novel taxa and putative plastic-active enzymes.</title>
        <authorList>
            <person name="Diaz-Garcia L."/>
            <person name="Chuvochina M."/>
            <person name="Feuerriegel G."/>
            <person name="Bunk B."/>
            <person name="Sproer C."/>
            <person name="Streit W.R."/>
            <person name="Rodriguez L.M."/>
            <person name="Overmann J."/>
            <person name="Jimenez D.J."/>
        </authorList>
    </citation>
    <scope>NUCLEOTIDE SEQUENCE</scope>
    <source>
        <strain evidence="2">MAG 7</strain>
    </source>
</reference>
<name>A0AAJ6BEY9_9BACT</name>
<dbReference type="Gene3D" id="3.40.50.880">
    <property type="match status" value="1"/>
</dbReference>
<dbReference type="PROSITE" id="PS51257">
    <property type="entry name" value="PROKAR_LIPOPROTEIN"/>
    <property type="match status" value="1"/>
</dbReference>
<dbReference type="SUPFAM" id="SSF52317">
    <property type="entry name" value="Class I glutamine amidotransferase-like"/>
    <property type="match status" value="1"/>
</dbReference>
<dbReference type="InterPro" id="IPR025646">
    <property type="entry name" value="DUF4350"/>
</dbReference>
<dbReference type="InterPro" id="IPR029062">
    <property type="entry name" value="Class_I_gatase-like"/>
</dbReference>
<dbReference type="Proteomes" id="UP001220610">
    <property type="component" value="Chromosome"/>
</dbReference>
<dbReference type="Pfam" id="PF14258">
    <property type="entry name" value="DUF4350"/>
    <property type="match status" value="1"/>
</dbReference>
<dbReference type="AlphaFoldDB" id="A0AAJ6BEY9"/>
<proteinExistence type="predicted"/>
<protein>
    <submittedName>
        <fullName evidence="2">DUF4350 domain-containing protein</fullName>
    </submittedName>
</protein>
<evidence type="ECO:0000313" key="3">
    <source>
        <dbReference type="Proteomes" id="UP001220610"/>
    </source>
</evidence>
<evidence type="ECO:0000313" key="2">
    <source>
        <dbReference type="EMBL" id="WEK33697.1"/>
    </source>
</evidence>
<dbReference type="EMBL" id="CP119311">
    <property type="protein sequence ID" value="WEK33697.1"/>
    <property type="molecule type" value="Genomic_DNA"/>
</dbReference>
<sequence>MTPFKKLFLLTILAGACQLTVRSQTTTKGKTVLLDYYYNNETKKGKDGKSFRYHYTWEDTTWSGYSGWGNMFRQLGASTQSLETAPTTANLQNASVYIIVDPDTEKETPKPNFIQPQDIKAITSWVKKGGVLVLLANDSGNCEFTHLNMLAKKFGVRFKEDRYNLVFNDQFEQGALKVPADHAILKTAKKVFIKELSTLELKKPAMAVFQDKGNIIMSVTPFGKGTVLCIGDPWIYNEYIGGKKLPDDFENPKAAADLARWLLEKAR</sequence>
<accession>A0AAJ6BEY9</accession>